<gene>
    <name evidence="5" type="primary">tolB_3</name>
    <name evidence="3" type="synonym">tolB</name>
    <name evidence="6" type="synonym">tolB_8</name>
    <name evidence="5" type="ORF">BFOKDAJI_00026</name>
    <name evidence="6" type="ORF">BFOKDAJI_00055</name>
    <name evidence="2" type="ORF">CAOPPJJI_00018</name>
    <name evidence="3" type="ORF">EGFCMMFL_00003</name>
    <name evidence="8" type="ORF">FFGHKCHG_00017</name>
    <name evidence="4" type="ORF">FHBEAHMJ_00005</name>
    <name evidence="7" type="ORF">LKCECFIB_00010</name>
</gene>
<dbReference type="Gene3D" id="2.120.10.30">
    <property type="entry name" value="TolB, C-terminal domain"/>
    <property type="match status" value="2"/>
</dbReference>
<dbReference type="EMBL" id="MT630804">
    <property type="protein sequence ID" value="QNO43281.1"/>
    <property type="molecule type" value="Genomic_DNA"/>
</dbReference>
<dbReference type="InterPro" id="IPR011042">
    <property type="entry name" value="6-blade_b-propeller_TolB-like"/>
</dbReference>
<name>A0A7G9YNZ0_9EURY</name>
<dbReference type="EMBL" id="MT631438">
    <property type="protein sequence ID" value="QNO50518.1"/>
    <property type="molecule type" value="Genomic_DNA"/>
</dbReference>
<organism evidence="5">
    <name type="scientific">Candidatus Methanogaster sp. ANME-2c ERB4</name>
    <dbReference type="NCBI Taxonomy" id="2759911"/>
    <lineage>
        <taxon>Archaea</taxon>
        <taxon>Methanobacteriati</taxon>
        <taxon>Methanobacteriota</taxon>
        <taxon>Stenosarchaea group</taxon>
        <taxon>Methanomicrobia</taxon>
        <taxon>Methanosarcinales</taxon>
        <taxon>ANME-2 cluster</taxon>
        <taxon>Candidatus Methanogasteraceae</taxon>
        <taxon>Candidatus Methanogaster</taxon>
    </lineage>
</organism>
<evidence type="ECO:0000313" key="3">
    <source>
        <dbReference type="EMBL" id="QNO43281.1"/>
    </source>
</evidence>
<sequence>MKMKTETKKILTIVLLLTVSLSLILFYLQSQPMTNLTYRYDVTRLTTGSAGYGYPVWSQDGSKIFFKSGSHICVMDPDGGNVTTLTRGAYPALSRDGGRVFFRRIAEEEEERELWVMNPDGSDEKRVVSIPMTDDQPLLGSGWALSPDGGKVCYYAQYPTGKTAYNRHEIAADIRIMDVNGGNETTIVSGISHTDFYNPDLIWSPDGQKILFQASRVCSNELTAVSIRMVDVDNTNTEKLSAETRENFGAEWSPDGRKIAYISDRGATGQEDNVDIRIVNLSDDDSEQLTKSPAFKTDLEWSPDGNRIAYISRSTKTYCYSGKQKKNDKSEIWVMNFNGSGKDRLLSIPYNYGTIHDLKWSPDGSGIAFVWVPNVKVGWKNADIYLVDVPEMEAVKNEDKN</sequence>
<dbReference type="EMBL" id="MT631447">
    <property type="protein sequence ID" value="QNO50663.1"/>
    <property type="molecule type" value="Genomic_DNA"/>
</dbReference>
<dbReference type="AlphaFoldDB" id="A0A7G9YNZ0"/>
<dbReference type="EMBL" id="MT631395">
    <property type="protein sequence ID" value="QNO49752.1"/>
    <property type="molecule type" value="Genomic_DNA"/>
</dbReference>
<protein>
    <submittedName>
        <fullName evidence="5">Tol-Pal system protein TolB</fullName>
    </submittedName>
</protein>
<accession>A0A7G9YNZ0</accession>
<dbReference type="SUPFAM" id="SSF69304">
    <property type="entry name" value="Tricorn protease N-terminal domain"/>
    <property type="match status" value="1"/>
</dbReference>
<evidence type="ECO:0000313" key="2">
    <source>
        <dbReference type="EMBL" id="QNO42151.1"/>
    </source>
</evidence>
<dbReference type="InterPro" id="IPR011659">
    <property type="entry name" value="WD40"/>
</dbReference>
<evidence type="ECO:0000256" key="1">
    <source>
        <dbReference type="ARBA" id="ARBA00009820"/>
    </source>
</evidence>
<evidence type="ECO:0000313" key="8">
    <source>
        <dbReference type="EMBL" id="QNO50663.1"/>
    </source>
</evidence>
<dbReference type="EMBL" id="MT630714">
    <property type="protein sequence ID" value="QNO42151.1"/>
    <property type="molecule type" value="Genomic_DNA"/>
</dbReference>
<evidence type="ECO:0000313" key="5">
    <source>
        <dbReference type="EMBL" id="QNO49724.1"/>
    </source>
</evidence>
<evidence type="ECO:0000313" key="7">
    <source>
        <dbReference type="EMBL" id="QNO50518.1"/>
    </source>
</evidence>
<comment type="similarity">
    <text evidence="1">Belongs to the TolB family.</text>
</comment>
<evidence type="ECO:0000313" key="6">
    <source>
        <dbReference type="EMBL" id="QNO49752.1"/>
    </source>
</evidence>
<dbReference type="EMBL" id="MT631395">
    <property type="protein sequence ID" value="QNO49724.1"/>
    <property type="molecule type" value="Genomic_DNA"/>
</dbReference>
<proteinExistence type="inferred from homology"/>
<dbReference type="PANTHER" id="PTHR36842:SF1">
    <property type="entry name" value="PROTEIN TOLB"/>
    <property type="match status" value="1"/>
</dbReference>
<evidence type="ECO:0000313" key="4">
    <source>
        <dbReference type="EMBL" id="QNO45755.1"/>
    </source>
</evidence>
<dbReference type="EMBL" id="MT631149">
    <property type="protein sequence ID" value="QNO45755.1"/>
    <property type="molecule type" value="Genomic_DNA"/>
</dbReference>
<reference evidence="5" key="1">
    <citation type="submission" date="2020-06" db="EMBL/GenBank/DDBJ databases">
        <title>Unique genomic features of the anaerobic methanotrophic archaea.</title>
        <authorList>
            <person name="Chadwick G.L."/>
            <person name="Skennerton C.T."/>
            <person name="Laso-Perez R."/>
            <person name="Leu A.O."/>
            <person name="Speth D.R."/>
            <person name="Yu H."/>
            <person name="Morgan-Lang C."/>
            <person name="Hatzenpichler R."/>
            <person name="Goudeau D."/>
            <person name="Malmstrom R."/>
            <person name="Brazelton W.J."/>
            <person name="Woyke T."/>
            <person name="Hallam S.J."/>
            <person name="Tyson G.W."/>
            <person name="Wegener G."/>
            <person name="Boetius A."/>
            <person name="Orphan V."/>
        </authorList>
    </citation>
    <scope>NUCLEOTIDE SEQUENCE</scope>
</reference>
<dbReference type="PANTHER" id="PTHR36842">
    <property type="entry name" value="PROTEIN TOLB HOMOLOG"/>
    <property type="match status" value="1"/>
</dbReference>
<dbReference type="Pfam" id="PF07676">
    <property type="entry name" value="PD40"/>
    <property type="match status" value="4"/>
</dbReference>